<dbReference type="HOGENOM" id="CLU_047811_0_0_10"/>
<dbReference type="EC" id="5.2.1.8" evidence="2 5"/>
<evidence type="ECO:0000256" key="2">
    <source>
        <dbReference type="ARBA" id="ARBA00013194"/>
    </source>
</evidence>
<dbReference type="RefSeq" id="WP_014796662.1">
    <property type="nucleotide sequence ID" value="NC_018018.1"/>
</dbReference>
<dbReference type="Pfam" id="PF00254">
    <property type="entry name" value="FKBP_C"/>
    <property type="match status" value="2"/>
</dbReference>
<feature type="domain" description="PPIase FKBP-type" evidence="8">
    <location>
        <begin position="371"/>
        <end position="459"/>
    </location>
</feature>
<evidence type="ECO:0000256" key="5">
    <source>
        <dbReference type="PROSITE-ProRule" id="PRU00277"/>
    </source>
</evidence>
<dbReference type="GO" id="GO:0003755">
    <property type="term" value="F:peptidyl-prolyl cis-trans isomerase activity"/>
    <property type="evidence" value="ECO:0007669"/>
    <property type="project" value="UniProtKB-KW"/>
</dbReference>
<evidence type="ECO:0000313" key="9">
    <source>
        <dbReference type="EMBL" id="AFM03204.1"/>
    </source>
</evidence>
<comment type="catalytic activity">
    <reaction evidence="1 5">
        <text>[protein]-peptidylproline (omega=180) = [protein]-peptidylproline (omega=0)</text>
        <dbReference type="Rhea" id="RHEA:16237"/>
        <dbReference type="Rhea" id="RHEA-COMP:10747"/>
        <dbReference type="Rhea" id="RHEA-COMP:10748"/>
        <dbReference type="ChEBI" id="CHEBI:83833"/>
        <dbReference type="ChEBI" id="CHEBI:83834"/>
        <dbReference type="EC" id="5.2.1.8"/>
    </reaction>
</comment>
<dbReference type="SUPFAM" id="SSF54534">
    <property type="entry name" value="FKBP-like"/>
    <property type="match status" value="3"/>
</dbReference>
<reference evidence="10" key="1">
    <citation type="submission" date="2012-06" db="EMBL/GenBank/DDBJ databases">
        <title>The complete genome of Flexibacter litoralis DSM 6794.</title>
        <authorList>
            <person name="Lucas S."/>
            <person name="Copeland A."/>
            <person name="Lapidus A."/>
            <person name="Glavina del Rio T."/>
            <person name="Dalin E."/>
            <person name="Tice H."/>
            <person name="Bruce D."/>
            <person name="Goodwin L."/>
            <person name="Pitluck S."/>
            <person name="Peters L."/>
            <person name="Ovchinnikova G."/>
            <person name="Lu M."/>
            <person name="Kyrpides N."/>
            <person name="Mavromatis K."/>
            <person name="Ivanova N."/>
            <person name="Brettin T."/>
            <person name="Detter J.C."/>
            <person name="Han C."/>
            <person name="Larimer F."/>
            <person name="Land M."/>
            <person name="Hauser L."/>
            <person name="Markowitz V."/>
            <person name="Cheng J.-F."/>
            <person name="Hugenholtz P."/>
            <person name="Woyke T."/>
            <person name="Wu D."/>
            <person name="Spring S."/>
            <person name="Lang E."/>
            <person name="Kopitz M."/>
            <person name="Brambilla E."/>
            <person name="Klenk H.-P."/>
            <person name="Eisen J.A."/>
        </authorList>
    </citation>
    <scope>NUCLEOTIDE SEQUENCE [LARGE SCALE GENOMIC DNA]</scope>
    <source>
        <strain evidence="10">ATCC 23117 / DSM 6794 / NBRC 15988 / NCIMB 1366 / Sio-4</strain>
    </source>
</reference>
<dbReference type="PANTHER" id="PTHR45779">
    <property type="entry name" value="PEPTIDYLPROLYL ISOMERASE"/>
    <property type="match status" value="1"/>
</dbReference>
<organism evidence="9 10">
    <name type="scientific">Bernardetia litoralis (strain ATCC 23117 / DSM 6794 / NBRC 15988 / NCIMB 1366 / Fx l1 / Sio-4)</name>
    <name type="common">Flexibacter litoralis</name>
    <dbReference type="NCBI Taxonomy" id="880071"/>
    <lineage>
        <taxon>Bacteria</taxon>
        <taxon>Pseudomonadati</taxon>
        <taxon>Bacteroidota</taxon>
        <taxon>Cytophagia</taxon>
        <taxon>Cytophagales</taxon>
        <taxon>Bernardetiaceae</taxon>
        <taxon>Bernardetia</taxon>
    </lineage>
</organism>
<proteinExistence type="predicted"/>
<feature type="coiled-coil region" evidence="6">
    <location>
        <begin position="142"/>
        <end position="187"/>
    </location>
</feature>
<dbReference type="AlphaFoldDB" id="I4AGW9"/>
<dbReference type="PROSITE" id="PS50059">
    <property type="entry name" value="FKBP_PPIASE"/>
    <property type="match status" value="2"/>
</dbReference>
<dbReference type="EMBL" id="CP003345">
    <property type="protein sequence ID" value="AFM03204.1"/>
    <property type="molecule type" value="Genomic_DNA"/>
</dbReference>
<feature type="chain" id="PRO_5003686098" description="peptidylprolyl isomerase" evidence="7">
    <location>
        <begin position="21"/>
        <end position="459"/>
    </location>
</feature>
<evidence type="ECO:0000256" key="6">
    <source>
        <dbReference type="SAM" id="Coils"/>
    </source>
</evidence>
<keyword evidence="10" id="KW-1185">Reference proteome</keyword>
<evidence type="ECO:0000313" key="10">
    <source>
        <dbReference type="Proteomes" id="UP000006054"/>
    </source>
</evidence>
<evidence type="ECO:0000256" key="3">
    <source>
        <dbReference type="ARBA" id="ARBA00023110"/>
    </source>
</evidence>
<evidence type="ECO:0000256" key="1">
    <source>
        <dbReference type="ARBA" id="ARBA00000971"/>
    </source>
</evidence>
<dbReference type="InterPro" id="IPR044609">
    <property type="entry name" value="FKBP2/11"/>
</dbReference>
<dbReference type="InterPro" id="IPR001179">
    <property type="entry name" value="PPIase_FKBP_dom"/>
</dbReference>
<feature type="signal peptide" evidence="7">
    <location>
        <begin position="1"/>
        <end position="20"/>
    </location>
</feature>
<keyword evidence="7" id="KW-0732">Signal</keyword>
<dbReference type="PANTHER" id="PTHR45779:SF7">
    <property type="entry name" value="PEPTIDYLPROLYL ISOMERASE"/>
    <property type="match status" value="1"/>
</dbReference>
<dbReference type="Gene3D" id="3.10.50.40">
    <property type="match status" value="2"/>
</dbReference>
<dbReference type="FunFam" id="3.10.50.40:FF:000006">
    <property type="entry name" value="Peptidyl-prolyl cis-trans isomerase"/>
    <property type="match status" value="1"/>
</dbReference>
<feature type="domain" description="PPIase FKBP-type" evidence="8">
    <location>
        <begin position="223"/>
        <end position="312"/>
    </location>
</feature>
<keyword evidence="4 5" id="KW-0413">Isomerase</keyword>
<evidence type="ECO:0000256" key="7">
    <source>
        <dbReference type="SAM" id="SignalP"/>
    </source>
</evidence>
<evidence type="ECO:0000259" key="8">
    <source>
        <dbReference type="PROSITE" id="PS50059"/>
    </source>
</evidence>
<sequence precursor="true">MVHKFILLFTFFIISLSVSAQFEEGMKEHKGIHYEIHQIGKGQPLTDSSIVQIQMKVFNAADSLLQSTYTEDFPALLNLRDSNNRKMPLVEVLIKGKIGDSLTVFTSSDSIYQGYNASMRPDFIPEGSWIRQEFQLGKNYTLEEYEEVMALMQQRQQEKQDEYMKEMMAQQQEMERKSDSISELQVKYIEDTYFVEKEITEYQKTESGLLYLVEKQGTEINEGEKVSVHYKGTVLKTGEKFDSSYDRENPIEFTIGQGQVIKGWDEGIPLIGRGGKGVLYIPSNLAYGSQGAGAAIQPNEMIVFEVEVVDELEEEQQTTSQKDPNTYYIDDNQEDYIENVYLKLNNITDYKKTESGLFYKIEKQGTPIKKGEKLRVHYEGTTLMTGEQFDSSFDREKPIEITIGENNFIDGWEEGIPLIGKGGKGTLYIPAKLAYGEKGLSEQIPPNSILIYRVEILED</sequence>
<keyword evidence="3 5" id="KW-0697">Rotamase</keyword>
<evidence type="ECO:0000256" key="4">
    <source>
        <dbReference type="ARBA" id="ARBA00023235"/>
    </source>
</evidence>
<gene>
    <name evidence="9" type="ordered locus">Fleli_0744</name>
</gene>
<dbReference type="PATRIC" id="fig|880071.3.peg.716"/>
<dbReference type="InterPro" id="IPR046357">
    <property type="entry name" value="PPIase_dom_sf"/>
</dbReference>
<dbReference type="eggNOG" id="COG0545">
    <property type="taxonomic scope" value="Bacteria"/>
</dbReference>
<protein>
    <recommendedName>
        <fullName evidence="2 5">peptidylprolyl isomerase</fullName>
        <ecNumber evidence="2 5">5.2.1.8</ecNumber>
    </recommendedName>
</protein>
<dbReference type="Proteomes" id="UP000006054">
    <property type="component" value="Chromosome"/>
</dbReference>
<name>I4AGW9_BERLS</name>
<dbReference type="KEGG" id="fli:Fleli_0744"/>
<accession>I4AGW9</accession>
<dbReference type="STRING" id="880071.Fleli_0744"/>
<keyword evidence="6" id="KW-0175">Coiled coil</keyword>